<keyword evidence="2" id="KW-1133">Transmembrane helix</keyword>
<evidence type="ECO:0000256" key="1">
    <source>
        <dbReference type="SAM" id="MobiDB-lite"/>
    </source>
</evidence>
<dbReference type="Gene3D" id="1.20.1250.10">
    <property type="match status" value="1"/>
</dbReference>
<dbReference type="Pfam" id="PF02947">
    <property type="entry name" value="Flt3_lig"/>
    <property type="match status" value="1"/>
</dbReference>
<keyword evidence="2" id="KW-0472">Membrane</keyword>
<feature type="region of interest" description="Disordered" evidence="1">
    <location>
        <begin position="219"/>
        <end position="249"/>
    </location>
</feature>
<keyword evidence="5" id="KW-0418">Kinase</keyword>
<feature type="transmembrane region" description="Helical" evidence="2">
    <location>
        <begin position="193"/>
        <end position="213"/>
    </location>
</feature>
<feature type="compositionally biased region" description="Pro residues" evidence="1">
    <location>
        <begin position="230"/>
        <end position="239"/>
    </location>
</feature>
<evidence type="ECO:0000256" key="2">
    <source>
        <dbReference type="SAM" id="Phobius"/>
    </source>
</evidence>
<reference evidence="5" key="1">
    <citation type="submission" date="2025-08" db="UniProtKB">
        <authorList>
            <consortium name="RefSeq"/>
        </authorList>
    </citation>
    <scope>IDENTIFICATION</scope>
    <source>
        <tissue evidence="5">Spleen</tissue>
    </source>
</reference>
<gene>
    <name evidence="5" type="primary">FLT3LG</name>
</gene>
<keyword evidence="4" id="KW-1185">Reference proteome</keyword>
<keyword evidence="2" id="KW-0812">Transmembrane</keyword>
<sequence length="249" mass="27516">MTAPAPAWPLTAFKLLLPLLLLPKNAPASTEDTCTFPDSPVSSTFLQAISDLSDYMLRDYPVDVPANLQADQQCWALWHLALAKGTLERLKLVAGRKLQVPLEAVYTEVNFVSQCINQSFPSCLRFRKANISHLLLDVSSHLAALQTLITHQSFQPCQQYRCQPEPSTVSTLPSPGSLGALGNTLRPPKPSKFNLLSLGVLPILLLLILVAAWRWKQRKRHSRPSRSPKSPTPQGPPNSVPQDMQVMVL</sequence>
<dbReference type="GeneID" id="110219700"/>
<protein>
    <submittedName>
        <fullName evidence="5">Fms-related tyrosine kinase 3 ligand isoform X2</fullName>
    </submittedName>
</protein>
<dbReference type="GO" id="GO:0009986">
    <property type="term" value="C:cell surface"/>
    <property type="evidence" value="ECO:0007669"/>
    <property type="project" value="TreeGrafter"/>
</dbReference>
<dbReference type="InterPro" id="IPR009079">
    <property type="entry name" value="4_helix_cytokine-like_core"/>
</dbReference>
<dbReference type="AlphaFoldDB" id="A0A6P5LRH8"/>
<accession>A0A6P5LRH8</accession>
<keyword evidence="3" id="KW-0732">Signal</keyword>
<dbReference type="PANTHER" id="PTHR11032:SF1">
    <property type="entry name" value="FMS-RELATED TYROSINE KINASE 3 LIGAND"/>
    <property type="match status" value="1"/>
</dbReference>
<name>A0A6P5LRH8_PHACI</name>
<dbReference type="CTD" id="2323"/>
<evidence type="ECO:0000313" key="5">
    <source>
        <dbReference type="RefSeq" id="XP_020858924.1"/>
    </source>
</evidence>
<evidence type="ECO:0000256" key="3">
    <source>
        <dbReference type="SAM" id="SignalP"/>
    </source>
</evidence>
<dbReference type="Proteomes" id="UP000515140">
    <property type="component" value="Unplaced"/>
</dbReference>
<keyword evidence="5" id="KW-0808">Transferase</keyword>
<dbReference type="GO" id="GO:0030971">
    <property type="term" value="F:receptor tyrosine kinase binding"/>
    <property type="evidence" value="ECO:0007669"/>
    <property type="project" value="TreeGrafter"/>
</dbReference>
<feature type="signal peptide" evidence="3">
    <location>
        <begin position="1"/>
        <end position="28"/>
    </location>
</feature>
<proteinExistence type="predicted"/>
<dbReference type="GO" id="GO:0005125">
    <property type="term" value="F:cytokine activity"/>
    <property type="evidence" value="ECO:0007669"/>
    <property type="project" value="InterPro"/>
</dbReference>
<dbReference type="InterPro" id="IPR004213">
    <property type="entry name" value="Flt3_lig"/>
</dbReference>
<dbReference type="RefSeq" id="XP_020858924.1">
    <property type="nucleotide sequence ID" value="XM_021003265.1"/>
</dbReference>
<dbReference type="PANTHER" id="PTHR11032">
    <property type="entry name" value="SL CYTOKINE"/>
    <property type="match status" value="1"/>
</dbReference>
<dbReference type="GO" id="GO:0005615">
    <property type="term" value="C:extracellular space"/>
    <property type="evidence" value="ECO:0007669"/>
    <property type="project" value="TreeGrafter"/>
</dbReference>
<feature type="chain" id="PRO_5028438724" evidence="3">
    <location>
        <begin position="29"/>
        <end position="249"/>
    </location>
</feature>
<dbReference type="GO" id="GO:0016301">
    <property type="term" value="F:kinase activity"/>
    <property type="evidence" value="ECO:0007669"/>
    <property type="project" value="UniProtKB-KW"/>
</dbReference>
<evidence type="ECO:0000313" key="4">
    <source>
        <dbReference type="Proteomes" id="UP000515140"/>
    </source>
</evidence>
<dbReference type="SUPFAM" id="SSF47266">
    <property type="entry name" value="4-helical cytokines"/>
    <property type="match status" value="1"/>
</dbReference>
<organism evidence="4 5">
    <name type="scientific">Phascolarctos cinereus</name>
    <name type="common">Koala</name>
    <dbReference type="NCBI Taxonomy" id="38626"/>
    <lineage>
        <taxon>Eukaryota</taxon>
        <taxon>Metazoa</taxon>
        <taxon>Chordata</taxon>
        <taxon>Craniata</taxon>
        <taxon>Vertebrata</taxon>
        <taxon>Euteleostomi</taxon>
        <taxon>Mammalia</taxon>
        <taxon>Metatheria</taxon>
        <taxon>Diprotodontia</taxon>
        <taxon>Phascolarctidae</taxon>
        <taxon>Phascolarctos</taxon>
    </lineage>
</organism>
<dbReference type="GO" id="GO:0016020">
    <property type="term" value="C:membrane"/>
    <property type="evidence" value="ECO:0007669"/>
    <property type="project" value="InterPro"/>
</dbReference>
<dbReference type="GO" id="GO:0008284">
    <property type="term" value="P:positive regulation of cell population proliferation"/>
    <property type="evidence" value="ECO:0007669"/>
    <property type="project" value="TreeGrafter"/>
</dbReference>